<gene>
    <name evidence="1" type="ORF">O6H91_20G049900</name>
</gene>
<keyword evidence="2" id="KW-1185">Reference proteome</keyword>
<comment type="caution">
    <text evidence="1">The sequence shown here is derived from an EMBL/GenBank/DDBJ whole genome shotgun (WGS) entry which is preliminary data.</text>
</comment>
<protein>
    <submittedName>
        <fullName evidence="1">Uncharacterized protein</fullName>
    </submittedName>
</protein>
<evidence type="ECO:0000313" key="1">
    <source>
        <dbReference type="EMBL" id="KAJ7519669.1"/>
    </source>
</evidence>
<proteinExistence type="predicted"/>
<accession>A0ACC2ARP1</accession>
<dbReference type="EMBL" id="CM055111">
    <property type="protein sequence ID" value="KAJ7519669.1"/>
    <property type="molecule type" value="Genomic_DNA"/>
</dbReference>
<sequence>MGLPQNSPDEQQLQVGSLANGKYNAGCLPQDSPDEQQLQVGSQANGKSNAGCLPQDSSLKWWSKETIAVVTGSYKGLGYGIAKELAKQGVTVVLTARDEERGLDVQLDLFNKGFTNVVFHQLDISHPKSVSRFSTWLNEKYGGLDILVNNAAILHVDTIRDYQAAKDCLDVNHYGTKRMIEAMLPLLKASPEGARIVNVSSEYGRLQWLTDESLKEHCSALSTEDQIDALVQRFLKDAKEVEDGRMEKRGWAIEYPYYHFSKLCLNAYTRYLAAQLMNRPEGHKVFVNCLCPGLLRTDMTLQEEKLLPGGVTLATMDEGVDTPVWLALLPAAGGPSGLFFYKRKIMEF</sequence>
<name>A0ACC2ARP1_DIPCM</name>
<reference evidence="2" key="1">
    <citation type="journal article" date="2024" name="Proc. Natl. Acad. Sci. U.S.A.">
        <title>Extraordinary preservation of gene collinearity over three hundred million years revealed in homosporous lycophytes.</title>
        <authorList>
            <person name="Li C."/>
            <person name="Wickell D."/>
            <person name="Kuo L.Y."/>
            <person name="Chen X."/>
            <person name="Nie B."/>
            <person name="Liao X."/>
            <person name="Peng D."/>
            <person name="Ji J."/>
            <person name="Jenkins J."/>
            <person name="Williams M."/>
            <person name="Shu S."/>
            <person name="Plott C."/>
            <person name="Barry K."/>
            <person name="Rajasekar S."/>
            <person name="Grimwood J."/>
            <person name="Han X."/>
            <person name="Sun S."/>
            <person name="Hou Z."/>
            <person name="He W."/>
            <person name="Dai G."/>
            <person name="Sun C."/>
            <person name="Schmutz J."/>
            <person name="Leebens-Mack J.H."/>
            <person name="Li F.W."/>
            <person name="Wang L."/>
        </authorList>
    </citation>
    <scope>NUCLEOTIDE SEQUENCE [LARGE SCALE GENOMIC DNA]</scope>
    <source>
        <strain evidence="2">cv. PW_Plant_1</strain>
    </source>
</reference>
<evidence type="ECO:0000313" key="2">
    <source>
        <dbReference type="Proteomes" id="UP001162992"/>
    </source>
</evidence>
<organism evidence="1 2">
    <name type="scientific">Diphasiastrum complanatum</name>
    <name type="common">Issler's clubmoss</name>
    <name type="synonym">Lycopodium complanatum</name>
    <dbReference type="NCBI Taxonomy" id="34168"/>
    <lineage>
        <taxon>Eukaryota</taxon>
        <taxon>Viridiplantae</taxon>
        <taxon>Streptophyta</taxon>
        <taxon>Embryophyta</taxon>
        <taxon>Tracheophyta</taxon>
        <taxon>Lycopodiopsida</taxon>
        <taxon>Lycopodiales</taxon>
        <taxon>Lycopodiaceae</taxon>
        <taxon>Lycopodioideae</taxon>
        <taxon>Diphasiastrum</taxon>
    </lineage>
</organism>
<dbReference type="Proteomes" id="UP001162992">
    <property type="component" value="Chromosome 20"/>
</dbReference>